<feature type="transmembrane region" description="Helical" evidence="8">
    <location>
        <begin position="28"/>
        <end position="47"/>
    </location>
</feature>
<keyword evidence="10" id="KW-0614">Plasmid</keyword>
<dbReference type="PANTHER" id="PTHR42929">
    <property type="entry name" value="INNER MEMBRANE ABC TRANSPORTER PERMEASE PROTEIN YDCU-RELATED-RELATED"/>
    <property type="match status" value="1"/>
</dbReference>
<evidence type="ECO:0000256" key="3">
    <source>
        <dbReference type="ARBA" id="ARBA00022448"/>
    </source>
</evidence>
<feature type="transmembrane region" description="Helical" evidence="8">
    <location>
        <begin position="72"/>
        <end position="100"/>
    </location>
</feature>
<dbReference type="PANTHER" id="PTHR42929:SF5">
    <property type="entry name" value="ABC TRANSPORTER PERMEASE PROTEIN"/>
    <property type="match status" value="1"/>
</dbReference>
<keyword evidence="3 8" id="KW-0813">Transport</keyword>
<feature type="transmembrane region" description="Helical" evidence="8">
    <location>
        <begin position="262"/>
        <end position="283"/>
    </location>
</feature>
<evidence type="ECO:0000256" key="2">
    <source>
        <dbReference type="ARBA" id="ARBA00007069"/>
    </source>
</evidence>
<evidence type="ECO:0000256" key="6">
    <source>
        <dbReference type="ARBA" id="ARBA00022989"/>
    </source>
</evidence>
<dbReference type="Proteomes" id="UP001055460">
    <property type="component" value="Plasmid pB"/>
</dbReference>
<accession>A0A9Q8YHE0</accession>
<dbReference type="EMBL" id="CP098809">
    <property type="protein sequence ID" value="USJ27614.1"/>
    <property type="molecule type" value="Genomic_DNA"/>
</dbReference>
<feature type="transmembrane region" description="Helical" evidence="8">
    <location>
        <begin position="163"/>
        <end position="183"/>
    </location>
</feature>
<proteinExistence type="inferred from homology"/>
<evidence type="ECO:0000256" key="5">
    <source>
        <dbReference type="ARBA" id="ARBA00022692"/>
    </source>
</evidence>
<evidence type="ECO:0000259" key="9">
    <source>
        <dbReference type="PROSITE" id="PS50928"/>
    </source>
</evidence>
<dbReference type="GO" id="GO:0005886">
    <property type="term" value="C:plasma membrane"/>
    <property type="evidence" value="ECO:0007669"/>
    <property type="project" value="UniProtKB-SubCell"/>
</dbReference>
<reference evidence="10" key="1">
    <citation type="submission" date="2022-06" db="EMBL/GenBank/DDBJ databases">
        <title>Physiological and biochemical characterization and genomic elucidation of a strain of the genus Ensifer adhaerens M8 that combines arsenic oxidation and chromium reduction.</title>
        <authorList>
            <person name="Li X."/>
            <person name="Yu c."/>
        </authorList>
    </citation>
    <scope>NUCLEOTIDE SEQUENCE</scope>
    <source>
        <strain evidence="10">M8</strain>
        <plasmid evidence="10">pB</plasmid>
    </source>
</reference>
<keyword evidence="6 8" id="KW-1133">Transmembrane helix</keyword>
<dbReference type="PROSITE" id="PS50928">
    <property type="entry name" value="ABC_TM1"/>
    <property type="match status" value="1"/>
</dbReference>
<gene>
    <name evidence="10" type="ORF">NE863_34950</name>
</gene>
<evidence type="ECO:0000256" key="8">
    <source>
        <dbReference type="RuleBase" id="RU363032"/>
    </source>
</evidence>
<evidence type="ECO:0000313" key="10">
    <source>
        <dbReference type="EMBL" id="USJ27614.1"/>
    </source>
</evidence>
<comment type="similarity">
    <text evidence="2">Belongs to the binding-protein-dependent transport system permease family. CysTW subfamily.</text>
</comment>
<dbReference type="CDD" id="cd06261">
    <property type="entry name" value="TM_PBP2"/>
    <property type="match status" value="1"/>
</dbReference>
<dbReference type="InterPro" id="IPR035906">
    <property type="entry name" value="MetI-like_sf"/>
</dbReference>
<feature type="transmembrane region" description="Helical" evidence="8">
    <location>
        <begin position="112"/>
        <end position="133"/>
    </location>
</feature>
<dbReference type="Gene3D" id="1.10.3720.10">
    <property type="entry name" value="MetI-like"/>
    <property type="match status" value="1"/>
</dbReference>
<evidence type="ECO:0000256" key="7">
    <source>
        <dbReference type="ARBA" id="ARBA00023136"/>
    </source>
</evidence>
<keyword evidence="5 8" id="KW-0812">Transmembrane</keyword>
<evidence type="ECO:0000256" key="1">
    <source>
        <dbReference type="ARBA" id="ARBA00004651"/>
    </source>
</evidence>
<feature type="domain" description="ABC transmembrane type-1" evidence="9">
    <location>
        <begin position="77"/>
        <end position="283"/>
    </location>
</feature>
<protein>
    <submittedName>
        <fullName evidence="10">ABC transporter permease</fullName>
    </submittedName>
</protein>
<dbReference type="AlphaFoldDB" id="A0A9Q8YHE0"/>
<name>A0A9Q8YHE0_ENSAD</name>
<organism evidence="10 11">
    <name type="scientific">Ensifer adhaerens</name>
    <name type="common">Sinorhizobium morelense</name>
    <dbReference type="NCBI Taxonomy" id="106592"/>
    <lineage>
        <taxon>Bacteria</taxon>
        <taxon>Pseudomonadati</taxon>
        <taxon>Pseudomonadota</taxon>
        <taxon>Alphaproteobacteria</taxon>
        <taxon>Hyphomicrobiales</taxon>
        <taxon>Rhizobiaceae</taxon>
        <taxon>Sinorhizobium/Ensifer group</taxon>
        <taxon>Ensifer</taxon>
    </lineage>
</organism>
<evidence type="ECO:0000256" key="4">
    <source>
        <dbReference type="ARBA" id="ARBA00022475"/>
    </source>
</evidence>
<keyword evidence="7 8" id="KW-0472">Membrane</keyword>
<dbReference type="GO" id="GO:0055085">
    <property type="term" value="P:transmembrane transport"/>
    <property type="evidence" value="ECO:0007669"/>
    <property type="project" value="InterPro"/>
</dbReference>
<evidence type="ECO:0000313" key="11">
    <source>
        <dbReference type="Proteomes" id="UP001055460"/>
    </source>
</evidence>
<dbReference type="SUPFAM" id="SSF161098">
    <property type="entry name" value="MetI-like"/>
    <property type="match status" value="1"/>
</dbReference>
<dbReference type="Pfam" id="PF00528">
    <property type="entry name" value="BPD_transp_1"/>
    <property type="match status" value="1"/>
</dbReference>
<geneLocation type="plasmid" evidence="10 11">
    <name>pB</name>
</geneLocation>
<feature type="transmembrane region" description="Helical" evidence="8">
    <location>
        <begin position="218"/>
        <end position="241"/>
    </location>
</feature>
<keyword evidence="4" id="KW-1003">Cell membrane</keyword>
<sequence>MEQVSLEIPGGSIARGGSAKILSRSATILLLMPLALLLAIGFVYPLLQLVKISLFTPEFGIESYRRILNEPLYLLVLLRTFMVAFCVMVLCLVGGYPVAFAMSRLKGRSASLVAACVLIPLWTSVLIRSYAWIVLLQRNGIINSALLDAGLVSEPLKLIYTETAVIVAMAHVLMPFMILPLFSTLRSIPKDLSHAALNLGAGPLVAFLRVTLPLSTPGVFAGCVMTFILAIGFYITPTLVGGPGSMMIATLIGQQTTVVLDWSFAAALSTVLLVITLILVVAFRKTISLNKGFNGVN</sequence>
<comment type="subcellular location">
    <subcellularLocation>
        <location evidence="1 8">Cell membrane</location>
        <topology evidence="1 8">Multi-pass membrane protein</topology>
    </subcellularLocation>
</comment>
<dbReference type="InterPro" id="IPR000515">
    <property type="entry name" value="MetI-like"/>
</dbReference>
<dbReference type="RefSeq" id="WP_252161177.1">
    <property type="nucleotide sequence ID" value="NZ_CP098809.1"/>
</dbReference>